<comment type="pathway">
    <text evidence="2">Protein modification; protein glycosylation.</text>
</comment>
<dbReference type="PANTHER" id="PTHR12646">
    <property type="entry name" value="NOT56 - RELATED"/>
    <property type="match status" value="1"/>
</dbReference>
<feature type="transmembrane region" description="Helical" evidence="11">
    <location>
        <begin position="214"/>
        <end position="234"/>
    </location>
</feature>
<feature type="transmembrane region" description="Helical" evidence="11">
    <location>
        <begin position="24"/>
        <end position="40"/>
    </location>
</feature>
<evidence type="ECO:0000256" key="1">
    <source>
        <dbReference type="ARBA" id="ARBA00004477"/>
    </source>
</evidence>
<feature type="transmembrane region" description="Helical" evidence="11">
    <location>
        <begin position="93"/>
        <end position="114"/>
    </location>
</feature>
<dbReference type="Pfam" id="PF05208">
    <property type="entry name" value="ALG3"/>
    <property type="match status" value="1"/>
</dbReference>
<comment type="subcellular location">
    <subcellularLocation>
        <location evidence="1">Endoplasmic reticulum membrane</location>
        <topology evidence="1">Multi-pass membrane protein</topology>
    </subcellularLocation>
</comment>
<dbReference type="Proteomes" id="UP000008312">
    <property type="component" value="Unassembled WGS sequence"/>
</dbReference>
<sequence>MDEVGGAITKTLDYTQLRGETGPLVYPAGFVYVYSLLYYLTDGGVNIRLAQYIFLGLYLATEAVVMILYHRSKVVPQWAMLFLALSKRLKSIYYLRLFNESVLMLPVYLSILLFTYQQWFWGMLLLSISLSIKMNVLLFFPAVLLLLFESVGVTRAILLLLLCAIVQIVVGAPFIVTNPMGYFSRAFEFSRTFTYKWTVNFKFLPYEIFVLPKFGALLLLLQLSLLLCFIFFRWTQPMGGIWRVVQSDPFAPKPRNLLVRAFDWFCIRTDAVKLTTEHILTTLFISNFIGVVCSRSLHYQYYCWYAATLPYLLWRTEIPDLLKPMLLLSIEVAYNVYPSTPASSLLLQVAHWVLLLCLWMRKCDISCCIVGGRLFDRRKTGRERKEE</sequence>
<name>D8M9S3_BLAHO</name>
<dbReference type="GO" id="GO:0052925">
    <property type="term" value="F:dol-P-Man:Man(5)GlcNAc(2)-PP-Dol alpha-1,3-mannosyltransferase activity"/>
    <property type="evidence" value="ECO:0007669"/>
    <property type="project" value="UniProtKB-EC"/>
</dbReference>
<evidence type="ECO:0000256" key="5">
    <source>
        <dbReference type="ARBA" id="ARBA00022679"/>
    </source>
</evidence>
<protein>
    <recommendedName>
        <fullName evidence="3">dolichyl-P-Man:Man5GlcNAc2-PP-dolichol alpha-1,3-mannosyltransferase</fullName>
        <ecNumber evidence="3">2.4.1.258</ecNumber>
    </recommendedName>
</protein>
<evidence type="ECO:0000256" key="3">
    <source>
        <dbReference type="ARBA" id="ARBA00011964"/>
    </source>
</evidence>
<evidence type="ECO:0000256" key="10">
    <source>
        <dbReference type="ARBA" id="ARBA00049506"/>
    </source>
</evidence>
<evidence type="ECO:0000313" key="13">
    <source>
        <dbReference type="Proteomes" id="UP000008312"/>
    </source>
</evidence>
<evidence type="ECO:0000256" key="11">
    <source>
        <dbReference type="SAM" id="Phobius"/>
    </source>
</evidence>
<keyword evidence="9 11" id="KW-0472">Membrane</keyword>
<evidence type="ECO:0000256" key="9">
    <source>
        <dbReference type="ARBA" id="ARBA00023136"/>
    </source>
</evidence>
<dbReference type="InParanoid" id="D8M9S3"/>
<keyword evidence="8 11" id="KW-1133">Transmembrane helix</keyword>
<dbReference type="GeneID" id="24921522"/>
<feature type="transmembrane region" description="Helical" evidence="11">
    <location>
        <begin position="120"/>
        <end position="148"/>
    </location>
</feature>
<dbReference type="EC" id="2.4.1.258" evidence="3"/>
<reference evidence="12" key="1">
    <citation type="submission" date="2010-02" db="EMBL/GenBank/DDBJ databases">
        <title>Sequencing and annotation of the Blastocystis hominis genome.</title>
        <authorList>
            <person name="Wincker P."/>
        </authorList>
    </citation>
    <scope>NUCLEOTIDE SEQUENCE</scope>
    <source>
        <strain evidence="12">Singapore isolate B</strain>
    </source>
</reference>
<keyword evidence="5" id="KW-0808">Transferase</keyword>
<comment type="catalytic activity">
    <reaction evidence="10">
        <text>an alpha-D-Man-(1-&gt;2)-alpha-D-Man-(1-&gt;2)-alpha-D-Man-(1-&gt;3)-[alpha-D-Man-(1-&gt;6)]-beta-D-Man-(1-&gt;4)-beta-D-GlcNAc-(1-&gt;4)-alpha-D-GlcNAc-diphospho-di-trans,poly-cis-dolichol + a di-trans,poly-cis-dolichyl beta-D-mannosyl phosphate = an alpha-D-Man-(1-&gt;2)-alpha-D-Man-(1-&gt;2)-alpha-D-Man-(1-&gt;3)-[alpha-D-Man-(1-&gt;3)-alpha-D-Man-(1-&gt;6)]-beta-D-Man-(1-&gt;4)-beta-D-GlcNAc-(1-&gt;4)-alpha-D-GlcNAc-diphospho-di-trans,poly-cis-dolichol + a di-trans,poly-cis-dolichyl phosphate + H(+)</text>
        <dbReference type="Rhea" id="RHEA:29527"/>
        <dbReference type="Rhea" id="RHEA-COMP:19498"/>
        <dbReference type="Rhea" id="RHEA-COMP:19501"/>
        <dbReference type="Rhea" id="RHEA-COMP:19516"/>
        <dbReference type="Rhea" id="RHEA-COMP:19517"/>
        <dbReference type="ChEBI" id="CHEBI:15378"/>
        <dbReference type="ChEBI" id="CHEBI:57683"/>
        <dbReference type="ChEBI" id="CHEBI:58211"/>
        <dbReference type="ChEBI" id="CHEBI:132515"/>
        <dbReference type="ChEBI" id="CHEBI:132516"/>
        <dbReference type="EC" id="2.4.1.258"/>
    </reaction>
    <physiologicalReaction direction="left-to-right" evidence="10">
        <dbReference type="Rhea" id="RHEA:29528"/>
    </physiologicalReaction>
</comment>
<dbReference type="OMA" id="DWETYMI"/>
<evidence type="ECO:0000256" key="6">
    <source>
        <dbReference type="ARBA" id="ARBA00022692"/>
    </source>
</evidence>
<keyword evidence="4" id="KW-0328">Glycosyltransferase</keyword>
<dbReference type="InterPro" id="IPR007873">
    <property type="entry name" value="Glycosyltransferase_ALG3"/>
</dbReference>
<gene>
    <name evidence="12" type="ORF">GSBLH_T00004497001</name>
</gene>
<dbReference type="RefSeq" id="XP_012898860.1">
    <property type="nucleotide sequence ID" value="XM_013043406.1"/>
</dbReference>
<dbReference type="OrthoDB" id="20028at2759"/>
<dbReference type="EMBL" id="FN668689">
    <property type="protein sequence ID" value="CBK24812.2"/>
    <property type="molecule type" value="Genomic_DNA"/>
</dbReference>
<evidence type="ECO:0000256" key="8">
    <source>
        <dbReference type="ARBA" id="ARBA00022989"/>
    </source>
</evidence>
<evidence type="ECO:0000256" key="4">
    <source>
        <dbReference type="ARBA" id="ARBA00022676"/>
    </source>
</evidence>
<dbReference type="AlphaFoldDB" id="D8M9S3"/>
<evidence type="ECO:0000256" key="2">
    <source>
        <dbReference type="ARBA" id="ARBA00004922"/>
    </source>
</evidence>
<dbReference type="GO" id="GO:0005789">
    <property type="term" value="C:endoplasmic reticulum membrane"/>
    <property type="evidence" value="ECO:0007669"/>
    <property type="project" value="UniProtKB-SubCell"/>
</dbReference>
<keyword evidence="7" id="KW-0256">Endoplasmic reticulum</keyword>
<proteinExistence type="predicted"/>
<keyword evidence="6 11" id="KW-0812">Transmembrane</keyword>
<dbReference type="PANTHER" id="PTHR12646:SF0">
    <property type="entry name" value="DOL-P-MAN:MAN(5)GLCNAC(2)-PP-DOL ALPHA-1,3-MANNOSYLTRANSFERASE"/>
    <property type="match status" value="1"/>
</dbReference>
<organism evidence="12">
    <name type="scientific">Blastocystis hominis</name>
    <dbReference type="NCBI Taxonomy" id="12968"/>
    <lineage>
        <taxon>Eukaryota</taxon>
        <taxon>Sar</taxon>
        <taxon>Stramenopiles</taxon>
        <taxon>Bigyra</taxon>
        <taxon>Opalozoa</taxon>
        <taxon>Opalinata</taxon>
        <taxon>Blastocystidae</taxon>
        <taxon>Blastocystis</taxon>
    </lineage>
</organism>
<feature type="transmembrane region" description="Helical" evidence="11">
    <location>
        <begin position="157"/>
        <end position="176"/>
    </location>
</feature>
<keyword evidence="13" id="KW-1185">Reference proteome</keyword>
<accession>D8M9S3</accession>
<evidence type="ECO:0000313" key="12">
    <source>
        <dbReference type="EMBL" id="CBK24812.2"/>
    </source>
</evidence>
<evidence type="ECO:0000256" key="7">
    <source>
        <dbReference type="ARBA" id="ARBA00022824"/>
    </source>
</evidence>
<feature type="transmembrane region" description="Helical" evidence="11">
    <location>
        <begin position="52"/>
        <end position="72"/>
    </location>
</feature>